<organism evidence="3 4">
    <name type="scientific">Ramlibacter aquaticus</name>
    <dbReference type="NCBI Taxonomy" id="2780094"/>
    <lineage>
        <taxon>Bacteria</taxon>
        <taxon>Pseudomonadati</taxon>
        <taxon>Pseudomonadota</taxon>
        <taxon>Betaproteobacteria</taxon>
        <taxon>Burkholderiales</taxon>
        <taxon>Comamonadaceae</taxon>
        <taxon>Ramlibacter</taxon>
    </lineage>
</organism>
<feature type="transmembrane region" description="Helical" evidence="1">
    <location>
        <begin position="100"/>
        <end position="120"/>
    </location>
</feature>
<accession>A0ABR9SAA1</accession>
<comment type="caution">
    <text evidence="3">The sequence shown here is derived from an EMBL/GenBank/DDBJ whole genome shotgun (WGS) entry which is preliminary data.</text>
</comment>
<name>A0ABR9SAA1_9BURK</name>
<gene>
    <name evidence="3" type="ORF">IM725_01615</name>
</gene>
<keyword evidence="1" id="KW-1133">Transmembrane helix</keyword>
<evidence type="ECO:0000256" key="1">
    <source>
        <dbReference type="SAM" id="Phobius"/>
    </source>
</evidence>
<sequence>MKIKSEQDFFSGLMFLIAGLAFAFGATRYALGEGAHMGPGYFPLVLGLLLAALGAFILFGSLVVETENGEPVGRWAWRPLLFVIGANLLFGVLVGGLPAFGLPAMGLIVAIYVLTFIASLAQKGNFHWKPVLLLATVLAFGSWAGFVGVLKLQLQVWPAFLTG</sequence>
<evidence type="ECO:0000259" key="2">
    <source>
        <dbReference type="Pfam" id="PF07331"/>
    </source>
</evidence>
<evidence type="ECO:0000313" key="3">
    <source>
        <dbReference type="EMBL" id="MBE7939267.1"/>
    </source>
</evidence>
<evidence type="ECO:0000313" key="4">
    <source>
        <dbReference type="Proteomes" id="UP000715965"/>
    </source>
</evidence>
<dbReference type="EMBL" id="JADDOJ010000003">
    <property type="protein sequence ID" value="MBE7939267.1"/>
    <property type="molecule type" value="Genomic_DNA"/>
</dbReference>
<dbReference type="Proteomes" id="UP000715965">
    <property type="component" value="Unassembled WGS sequence"/>
</dbReference>
<keyword evidence="1" id="KW-0472">Membrane</keyword>
<keyword evidence="4" id="KW-1185">Reference proteome</keyword>
<feature type="transmembrane region" description="Helical" evidence="1">
    <location>
        <begin position="132"/>
        <end position="154"/>
    </location>
</feature>
<feature type="transmembrane region" description="Helical" evidence="1">
    <location>
        <begin position="41"/>
        <end position="64"/>
    </location>
</feature>
<keyword evidence="1" id="KW-0812">Transmembrane</keyword>
<reference evidence="3 4" key="1">
    <citation type="submission" date="2020-10" db="EMBL/GenBank/DDBJ databases">
        <title>Draft genome of Ramlibacter aquaticus LMG 30558.</title>
        <authorList>
            <person name="Props R."/>
        </authorList>
    </citation>
    <scope>NUCLEOTIDE SEQUENCE [LARGE SCALE GENOMIC DNA]</scope>
    <source>
        <strain evidence="3 4">LMG 30558</strain>
    </source>
</reference>
<dbReference type="RefSeq" id="WP_193778817.1">
    <property type="nucleotide sequence ID" value="NZ_JADDOJ010000003.1"/>
</dbReference>
<dbReference type="InterPro" id="IPR009936">
    <property type="entry name" value="DUF1468"/>
</dbReference>
<dbReference type="Pfam" id="PF07331">
    <property type="entry name" value="TctB"/>
    <property type="match status" value="1"/>
</dbReference>
<feature type="transmembrane region" description="Helical" evidence="1">
    <location>
        <begin position="76"/>
        <end position="94"/>
    </location>
</feature>
<feature type="domain" description="DUF1468" evidence="2">
    <location>
        <begin position="11"/>
        <end position="154"/>
    </location>
</feature>
<protein>
    <submittedName>
        <fullName evidence="3">Tripartite tricarboxylate transporter TctB family protein</fullName>
    </submittedName>
</protein>
<proteinExistence type="predicted"/>